<accession>A0A1L4D045</accession>
<comment type="catalytic activity">
    <reaction evidence="9 10 11">
        <text>adenosine(37) in tRNA + dimethylallyl diphosphate = N(6)-dimethylallyladenosine(37) in tRNA + diphosphate</text>
        <dbReference type="Rhea" id="RHEA:26482"/>
        <dbReference type="Rhea" id="RHEA-COMP:10162"/>
        <dbReference type="Rhea" id="RHEA-COMP:10375"/>
        <dbReference type="ChEBI" id="CHEBI:33019"/>
        <dbReference type="ChEBI" id="CHEBI:57623"/>
        <dbReference type="ChEBI" id="CHEBI:74411"/>
        <dbReference type="ChEBI" id="CHEBI:74415"/>
        <dbReference type="EC" id="2.5.1.75"/>
    </reaction>
</comment>
<keyword evidence="5 10" id="KW-0819">tRNA processing</keyword>
<dbReference type="RefSeq" id="WP_148697314.1">
    <property type="nucleotide sequence ID" value="NZ_CP017834.1"/>
</dbReference>
<evidence type="ECO:0000256" key="4">
    <source>
        <dbReference type="ARBA" id="ARBA00022679"/>
    </source>
</evidence>
<evidence type="ECO:0000256" key="1">
    <source>
        <dbReference type="ARBA" id="ARBA00001946"/>
    </source>
</evidence>
<evidence type="ECO:0000256" key="13">
    <source>
        <dbReference type="RuleBase" id="RU003785"/>
    </source>
</evidence>
<protein>
    <recommendedName>
        <fullName evidence="10">tRNA dimethylallyltransferase</fullName>
        <ecNumber evidence="10">2.5.1.75</ecNumber>
    </recommendedName>
    <alternativeName>
        <fullName evidence="10">Dimethylallyl diphosphate:tRNA dimethylallyltransferase</fullName>
        <shortName evidence="10">DMAPP:tRNA dimethylallyltransferase</shortName>
        <shortName evidence="10">DMATase</shortName>
    </alternativeName>
    <alternativeName>
        <fullName evidence="10">Isopentenyl-diphosphate:tRNA isopentenyltransferase</fullName>
        <shortName evidence="10">IPP transferase</shortName>
        <shortName evidence="10">IPPT</shortName>
        <shortName evidence="10">IPTase</shortName>
    </alternativeName>
</protein>
<evidence type="ECO:0000313" key="15">
    <source>
        <dbReference type="Proteomes" id="UP000184731"/>
    </source>
</evidence>
<dbReference type="GO" id="GO:0006400">
    <property type="term" value="P:tRNA modification"/>
    <property type="evidence" value="ECO:0007669"/>
    <property type="project" value="TreeGrafter"/>
</dbReference>
<comment type="subunit">
    <text evidence="10">Monomer.</text>
</comment>
<dbReference type="STRING" id="1915309.AXG55_06500"/>
<keyword evidence="6 10" id="KW-0547">Nucleotide-binding</keyword>
<feature type="binding site" evidence="10">
    <location>
        <begin position="21"/>
        <end position="26"/>
    </location>
    <ligand>
        <name>substrate</name>
    </ligand>
</feature>
<comment type="function">
    <text evidence="2 10 12">Catalyzes the transfer of a dimethylallyl group onto the adenine at position 37 in tRNAs that read codons beginning with uridine, leading to the formation of N6-(dimethylallyl)adenosine (i(6)A).</text>
</comment>
<evidence type="ECO:0000256" key="5">
    <source>
        <dbReference type="ARBA" id="ARBA00022694"/>
    </source>
</evidence>
<comment type="caution">
    <text evidence="10">Lacks conserved residue(s) required for the propagation of feature annotation.</text>
</comment>
<dbReference type="PANTHER" id="PTHR11088:SF60">
    <property type="entry name" value="TRNA DIMETHYLALLYLTRANSFERASE"/>
    <property type="match status" value="1"/>
</dbReference>
<dbReference type="FunFam" id="1.10.20.140:FF:000001">
    <property type="entry name" value="tRNA dimethylallyltransferase"/>
    <property type="match status" value="1"/>
</dbReference>
<proteinExistence type="inferred from homology"/>
<feature type="binding site" evidence="10">
    <location>
        <begin position="19"/>
        <end position="26"/>
    </location>
    <ligand>
        <name>ATP</name>
        <dbReference type="ChEBI" id="CHEBI:30616"/>
    </ligand>
</feature>
<name>A0A1L4D045_9BACT</name>
<dbReference type="Gene3D" id="3.40.50.300">
    <property type="entry name" value="P-loop containing nucleotide triphosphate hydrolases"/>
    <property type="match status" value="1"/>
</dbReference>
<comment type="cofactor">
    <cofactor evidence="1 10">
        <name>Mg(2+)</name>
        <dbReference type="ChEBI" id="CHEBI:18420"/>
    </cofactor>
</comment>
<dbReference type="Gene3D" id="1.10.20.140">
    <property type="match status" value="1"/>
</dbReference>
<gene>
    <name evidence="10" type="primary">miaA</name>
    <name evidence="14" type="ORF">AXG55_06500</name>
</gene>
<dbReference type="EC" id="2.5.1.75" evidence="10"/>
<dbReference type="NCBIfam" id="TIGR00174">
    <property type="entry name" value="miaA"/>
    <property type="match status" value="1"/>
</dbReference>
<dbReference type="Proteomes" id="UP000184731">
    <property type="component" value="Chromosome"/>
</dbReference>
<dbReference type="AlphaFoldDB" id="A0A1L4D045"/>
<dbReference type="InterPro" id="IPR018022">
    <property type="entry name" value="IPT"/>
</dbReference>
<dbReference type="InterPro" id="IPR027417">
    <property type="entry name" value="P-loop_NTPase"/>
</dbReference>
<evidence type="ECO:0000256" key="10">
    <source>
        <dbReference type="HAMAP-Rule" id="MF_00185"/>
    </source>
</evidence>
<evidence type="ECO:0000256" key="2">
    <source>
        <dbReference type="ARBA" id="ARBA00003213"/>
    </source>
</evidence>
<feature type="site" description="Interaction with substrate tRNA" evidence="10">
    <location>
        <position position="115"/>
    </location>
</feature>
<evidence type="ECO:0000313" key="14">
    <source>
        <dbReference type="EMBL" id="APJ03576.1"/>
    </source>
</evidence>
<feature type="site" description="Interaction with substrate tRNA" evidence="10">
    <location>
        <position position="137"/>
    </location>
</feature>
<dbReference type="HAMAP" id="MF_00185">
    <property type="entry name" value="IPP_trans"/>
    <property type="match status" value="1"/>
</dbReference>
<dbReference type="PANTHER" id="PTHR11088">
    <property type="entry name" value="TRNA DIMETHYLALLYLTRANSFERASE"/>
    <property type="match status" value="1"/>
</dbReference>
<keyword evidence="8 10" id="KW-0460">Magnesium</keyword>
<dbReference type="InterPro" id="IPR039657">
    <property type="entry name" value="Dimethylallyltransferase"/>
</dbReference>
<comment type="similarity">
    <text evidence="3 10 13">Belongs to the IPP transferase family.</text>
</comment>
<dbReference type="GO" id="GO:0052381">
    <property type="term" value="F:tRNA dimethylallyltransferase activity"/>
    <property type="evidence" value="ECO:0007669"/>
    <property type="project" value="UniProtKB-UniRule"/>
</dbReference>
<organism evidence="14 15">
    <name type="scientific">Silvanigrella aquatica</name>
    <dbReference type="NCBI Taxonomy" id="1915309"/>
    <lineage>
        <taxon>Bacteria</taxon>
        <taxon>Pseudomonadati</taxon>
        <taxon>Bdellovibrionota</taxon>
        <taxon>Oligoflexia</taxon>
        <taxon>Silvanigrellales</taxon>
        <taxon>Silvanigrellaceae</taxon>
        <taxon>Silvanigrella</taxon>
    </lineage>
</organism>
<dbReference type="GO" id="GO:0005524">
    <property type="term" value="F:ATP binding"/>
    <property type="evidence" value="ECO:0007669"/>
    <property type="project" value="UniProtKB-UniRule"/>
</dbReference>
<keyword evidence="7 10" id="KW-0067">ATP-binding</keyword>
<keyword evidence="4 10" id="KW-0808">Transferase</keyword>
<evidence type="ECO:0000256" key="6">
    <source>
        <dbReference type="ARBA" id="ARBA00022741"/>
    </source>
</evidence>
<evidence type="ECO:0000256" key="12">
    <source>
        <dbReference type="RuleBase" id="RU003784"/>
    </source>
</evidence>
<dbReference type="OrthoDB" id="9776390at2"/>
<evidence type="ECO:0000256" key="11">
    <source>
        <dbReference type="RuleBase" id="RU003783"/>
    </source>
</evidence>
<dbReference type="SUPFAM" id="SSF52540">
    <property type="entry name" value="P-loop containing nucleoside triphosphate hydrolases"/>
    <property type="match status" value="2"/>
</dbReference>
<keyword evidence="15" id="KW-1185">Reference proteome</keyword>
<dbReference type="KEGG" id="saqi:AXG55_06500"/>
<reference evidence="14 15" key="1">
    <citation type="submission" date="2016-10" db="EMBL/GenBank/DDBJ databases">
        <title>Silvanigrella aquatica sp. nov., isolated from a freshwater lake located in the Black Forest, Germany, description of Silvanigrellaceae fam. nov., Silvanigrellales ord. nov., reclassification of the order Bdellovibrionales in the class Oligoflexia, reclassification of the families Bacteriovoracaceae and Halobacteriovoraceae in the new order Bacteriovoracales ord. nov., and reclassification of the family Pseudobacteriovoracaceae in the order Oligoflexiales.</title>
        <authorList>
            <person name="Hahn M.W."/>
            <person name="Schmidt J."/>
            <person name="Koll U."/>
            <person name="Rohde M."/>
            <person name="Verbag S."/>
            <person name="Pitt A."/>
            <person name="Nakai R."/>
            <person name="Naganuma T."/>
            <person name="Lang E."/>
        </authorList>
    </citation>
    <scope>NUCLEOTIDE SEQUENCE [LARGE SCALE GENOMIC DNA]</scope>
    <source>
        <strain evidence="14 15">MWH-Nonnen-W8red</strain>
    </source>
</reference>
<evidence type="ECO:0000256" key="8">
    <source>
        <dbReference type="ARBA" id="ARBA00022842"/>
    </source>
</evidence>
<dbReference type="EMBL" id="CP017834">
    <property type="protein sequence ID" value="APJ03576.1"/>
    <property type="molecule type" value="Genomic_DNA"/>
</dbReference>
<evidence type="ECO:0000256" key="9">
    <source>
        <dbReference type="ARBA" id="ARBA00049563"/>
    </source>
</evidence>
<dbReference type="Pfam" id="PF01715">
    <property type="entry name" value="IPPT"/>
    <property type="match status" value="1"/>
</dbReference>
<evidence type="ECO:0000256" key="3">
    <source>
        <dbReference type="ARBA" id="ARBA00005842"/>
    </source>
</evidence>
<sequence>MVSKDLNTNTNFFAIVVIGPTASGKTALAHSLSDQLKKQGIQTELVNLDAFQIFQEVTAGTAKPQREEIEKYQYHCLDIIPPQGNLDANTFAQMLTKDCQDIALRGNIPLCVGGSGLYLRAFLHGLDDLPPRDEKFREEIRNMGAEKGWEHCHEILKKIDPIRAAELHPNDKTRIERALEIFHILGKPMSSLRSKTTSIGAQSTRFPCYVVHMEPDDQFLKERIKERVPLLFNQGWLLEVQNLLLKYGENLKNFHSMKAIGYNEILTFLLESEKKKSIQNNEMENLFEKISTLTWQYAKKQSTWNAKEKKDFSVHEYTHAEFELLLKNVLSQISLQTKQK</sequence>
<evidence type="ECO:0000256" key="7">
    <source>
        <dbReference type="ARBA" id="ARBA00022840"/>
    </source>
</evidence>